<protein>
    <recommendedName>
        <fullName evidence="4">HTH luxR-type domain-containing protein</fullName>
    </recommendedName>
</protein>
<comment type="caution">
    <text evidence="5">The sequence shown here is derived from an EMBL/GenBank/DDBJ whole genome shotgun (WGS) entry which is preliminary data.</text>
</comment>
<evidence type="ECO:0000313" key="6">
    <source>
        <dbReference type="Proteomes" id="UP001500866"/>
    </source>
</evidence>
<organism evidence="5 6">
    <name type="scientific">Virgibacillus siamensis</name>
    <dbReference type="NCBI Taxonomy" id="480071"/>
    <lineage>
        <taxon>Bacteria</taxon>
        <taxon>Bacillati</taxon>
        <taxon>Bacillota</taxon>
        <taxon>Bacilli</taxon>
        <taxon>Bacillales</taxon>
        <taxon>Bacillaceae</taxon>
        <taxon>Virgibacillus</taxon>
    </lineage>
</organism>
<dbReference type="RefSeq" id="WP_343809798.1">
    <property type="nucleotide sequence ID" value="NZ_BAAADS010000001.1"/>
</dbReference>
<accession>A0ABN1FHT2</accession>
<keyword evidence="1" id="KW-0805">Transcription regulation</keyword>
<dbReference type="InterPro" id="IPR016032">
    <property type="entry name" value="Sig_transdc_resp-reg_C-effctor"/>
</dbReference>
<feature type="domain" description="HTH luxR-type" evidence="4">
    <location>
        <begin position="630"/>
        <end position="695"/>
    </location>
</feature>
<dbReference type="SUPFAM" id="SSF46894">
    <property type="entry name" value="C-terminal effector domain of the bipartite response regulators"/>
    <property type="match status" value="1"/>
</dbReference>
<keyword evidence="2" id="KW-0238">DNA-binding</keyword>
<dbReference type="Pfam" id="PF00196">
    <property type="entry name" value="GerE"/>
    <property type="match status" value="1"/>
</dbReference>
<dbReference type="PROSITE" id="PS50043">
    <property type="entry name" value="HTH_LUXR_2"/>
    <property type="match status" value="1"/>
</dbReference>
<dbReference type="InterPro" id="IPR000792">
    <property type="entry name" value="Tscrpt_reg_LuxR_C"/>
</dbReference>
<sequence>MISNSDLMEKAIELYAERFELTAIVTDQNAVPVHSVKGENELCNILFNQNRSSMAELMKEALHELDTVAEPILYEIIPGIHTLIAPVDSLTNDKHYLWAGLIIRDESRGWLRKHLEATIPGTYDWKRILDSAPVLTKGRKRLWMNWIKKLVHLSSLYEQEENNSPAYQIQSDLLQRVSGKDSLDIDELLWNFVADSNIFDFLGFAETHNKDEYVITHFAGCSPEVLLESTFSLGEGFLGRIPLSSKYSKWEKITSDPRAGIFHEHNLFPNALFGYPITKHDGTRAVLFGGKLEENQISAQELEIGHMLAAVLERSIVTSALKQENIKQLQRLSSLGEICRMMVQAPDLKSTLYIFVDIGLSILEGTFSSIILKDPESGKIKLISRGRHPDIKSFARNILKRYEGDTDRLNVSLKMHDDETSWEQPVIECPLYYKEELMGVLCIGTDITTELQLSKEMNFLQTLSIIGGITLFLASQDEYRAEQRQIHTLFRSIEQFDKERFHKAEEAVRVAAMFTERIGMNLLSKRVIEHGCMLASYDYSFIQEMLPESSVGAKMMECRELQAGERSWKAACQESRIIALILSYIDNGNVDNVEYLPEDPDELLDQFLRFIDDSTIVEEEIDPEEVTETAGMEDLKLSPRESDVLKLMMEGFSNREIAEKLYISGHTVKNHVTKVFQKLGVSDRAHAISKIYRMKYSQSKH</sequence>
<dbReference type="PRINTS" id="PR00038">
    <property type="entry name" value="HTHLUXR"/>
</dbReference>
<keyword evidence="3" id="KW-0804">Transcription</keyword>
<keyword evidence="6" id="KW-1185">Reference proteome</keyword>
<dbReference type="CDD" id="cd06170">
    <property type="entry name" value="LuxR_C_like"/>
    <property type="match status" value="1"/>
</dbReference>
<dbReference type="SUPFAM" id="SSF55781">
    <property type="entry name" value="GAF domain-like"/>
    <property type="match status" value="1"/>
</dbReference>
<dbReference type="InterPro" id="IPR036388">
    <property type="entry name" value="WH-like_DNA-bd_sf"/>
</dbReference>
<name>A0ABN1FHT2_9BACI</name>
<dbReference type="SMART" id="SM00421">
    <property type="entry name" value="HTH_LUXR"/>
    <property type="match status" value="1"/>
</dbReference>
<dbReference type="EMBL" id="BAAADS010000001">
    <property type="protein sequence ID" value="GAA0591093.1"/>
    <property type="molecule type" value="Genomic_DNA"/>
</dbReference>
<dbReference type="PANTHER" id="PTHR44688">
    <property type="entry name" value="DNA-BINDING TRANSCRIPTIONAL ACTIVATOR DEVR_DOSR"/>
    <property type="match status" value="1"/>
</dbReference>
<reference evidence="5 6" key="1">
    <citation type="journal article" date="2019" name="Int. J. Syst. Evol. Microbiol.">
        <title>The Global Catalogue of Microorganisms (GCM) 10K type strain sequencing project: providing services to taxonomists for standard genome sequencing and annotation.</title>
        <authorList>
            <consortium name="The Broad Institute Genomics Platform"/>
            <consortium name="The Broad Institute Genome Sequencing Center for Infectious Disease"/>
            <person name="Wu L."/>
            <person name="Ma J."/>
        </authorList>
    </citation>
    <scope>NUCLEOTIDE SEQUENCE [LARGE SCALE GENOMIC DNA]</scope>
    <source>
        <strain evidence="5 6">JCM 15395</strain>
    </source>
</reference>
<dbReference type="Gene3D" id="1.10.10.10">
    <property type="entry name" value="Winged helix-like DNA-binding domain superfamily/Winged helix DNA-binding domain"/>
    <property type="match status" value="1"/>
</dbReference>
<evidence type="ECO:0000256" key="3">
    <source>
        <dbReference type="ARBA" id="ARBA00023163"/>
    </source>
</evidence>
<dbReference type="PANTHER" id="PTHR44688:SF16">
    <property type="entry name" value="DNA-BINDING TRANSCRIPTIONAL ACTIVATOR DEVR_DOSR"/>
    <property type="match status" value="1"/>
</dbReference>
<evidence type="ECO:0000256" key="2">
    <source>
        <dbReference type="ARBA" id="ARBA00023125"/>
    </source>
</evidence>
<gene>
    <name evidence="5" type="ORF">GCM10009001_03900</name>
</gene>
<evidence type="ECO:0000259" key="4">
    <source>
        <dbReference type="PROSITE" id="PS50043"/>
    </source>
</evidence>
<dbReference type="Proteomes" id="UP001500866">
    <property type="component" value="Unassembled WGS sequence"/>
</dbReference>
<evidence type="ECO:0000313" key="5">
    <source>
        <dbReference type="EMBL" id="GAA0591093.1"/>
    </source>
</evidence>
<proteinExistence type="predicted"/>
<evidence type="ECO:0000256" key="1">
    <source>
        <dbReference type="ARBA" id="ARBA00023015"/>
    </source>
</evidence>